<feature type="compositionally biased region" description="Polar residues" evidence="6">
    <location>
        <begin position="700"/>
        <end position="731"/>
    </location>
</feature>
<evidence type="ECO:0000256" key="5">
    <source>
        <dbReference type="SAM" id="Coils"/>
    </source>
</evidence>
<feature type="domain" description="C2H2-type" evidence="7">
    <location>
        <begin position="469"/>
        <end position="498"/>
    </location>
</feature>
<feature type="compositionally biased region" description="Low complexity" evidence="6">
    <location>
        <begin position="653"/>
        <end position="671"/>
    </location>
</feature>
<feature type="domain" description="C2H2-type" evidence="7">
    <location>
        <begin position="499"/>
        <end position="528"/>
    </location>
</feature>
<keyword evidence="2" id="KW-0677">Repeat</keyword>
<dbReference type="VEuPathDB" id="VectorBase:SSCA009236"/>
<dbReference type="SMART" id="SM00355">
    <property type="entry name" value="ZnF_C2H2"/>
    <property type="match status" value="6"/>
</dbReference>
<dbReference type="GO" id="GO:0000981">
    <property type="term" value="F:DNA-binding transcription factor activity, RNA polymerase II-specific"/>
    <property type="evidence" value="ECO:0007669"/>
    <property type="project" value="TreeGrafter"/>
</dbReference>
<feature type="compositionally biased region" description="Low complexity" evidence="6">
    <location>
        <begin position="679"/>
        <end position="699"/>
    </location>
</feature>
<feature type="compositionally biased region" description="Acidic residues" evidence="6">
    <location>
        <begin position="745"/>
        <end position="754"/>
    </location>
</feature>
<evidence type="ECO:0000256" key="3">
    <source>
        <dbReference type="ARBA" id="ARBA00022771"/>
    </source>
</evidence>
<keyword evidence="5" id="KW-0175">Coiled coil</keyword>
<dbReference type="Pfam" id="PF00096">
    <property type="entry name" value="zf-C2H2"/>
    <property type="match status" value="1"/>
</dbReference>
<accession>A0A132AIG5</accession>
<feature type="coiled-coil region" evidence="5">
    <location>
        <begin position="286"/>
        <end position="314"/>
    </location>
</feature>
<evidence type="ECO:0000313" key="9">
    <source>
        <dbReference type="Proteomes" id="UP000616769"/>
    </source>
</evidence>
<evidence type="ECO:0000256" key="6">
    <source>
        <dbReference type="SAM" id="MobiDB-lite"/>
    </source>
</evidence>
<dbReference type="OrthoDB" id="6077919at2759"/>
<feature type="region of interest" description="Disordered" evidence="6">
    <location>
        <begin position="653"/>
        <end position="781"/>
    </location>
</feature>
<feature type="region of interest" description="Disordered" evidence="6">
    <location>
        <begin position="394"/>
        <end position="434"/>
    </location>
</feature>
<dbReference type="GO" id="GO:0045944">
    <property type="term" value="P:positive regulation of transcription by RNA polymerase II"/>
    <property type="evidence" value="ECO:0007669"/>
    <property type="project" value="UniProtKB-ARBA"/>
</dbReference>
<dbReference type="InterPro" id="IPR050329">
    <property type="entry name" value="GLI_C2H2-zinc-finger"/>
</dbReference>
<keyword evidence="4" id="KW-0862">Zinc</keyword>
<reference evidence="8 9" key="1">
    <citation type="journal article" date="2015" name="Parasit. Vectors">
        <title>Draft genome of the scabies mite.</title>
        <authorList>
            <person name="Rider S.D.Jr."/>
            <person name="Morgan M.S."/>
            <person name="Arlian L.G."/>
        </authorList>
    </citation>
    <scope>NUCLEOTIDE SEQUENCE [LARGE SCALE GENOMIC DNA]</scope>
    <source>
        <strain evidence="8">Arlian Lab</strain>
    </source>
</reference>
<dbReference type="PROSITE" id="PS00028">
    <property type="entry name" value="ZINC_FINGER_C2H2_1"/>
    <property type="match status" value="5"/>
</dbReference>
<keyword evidence="3" id="KW-0863">Zinc-finger</keyword>
<evidence type="ECO:0000256" key="4">
    <source>
        <dbReference type="ARBA" id="ARBA00022833"/>
    </source>
</evidence>
<dbReference type="Proteomes" id="UP000616769">
    <property type="component" value="Unassembled WGS sequence"/>
</dbReference>
<dbReference type="GO" id="GO:0005634">
    <property type="term" value="C:nucleus"/>
    <property type="evidence" value="ECO:0007669"/>
    <property type="project" value="UniProtKB-ARBA"/>
</dbReference>
<dbReference type="GO" id="GO:0008270">
    <property type="term" value="F:zinc ion binding"/>
    <property type="evidence" value="ECO:0007669"/>
    <property type="project" value="UniProtKB-KW"/>
</dbReference>
<dbReference type="SUPFAM" id="SSF57667">
    <property type="entry name" value="beta-beta-alpha zinc fingers"/>
    <property type="match status" value="2"/>
</dbReference>
<dbReference type="Gene3D" id="3.30.160.60">
    <property type="entry name" value="Classic Zinc Finger"/>
    <property type="match status" value="4"/>
</dbReference>
<evidence type="ECO:0000313" key="8">
    <source>
        <dbReference type="EMBL" id="KPM10786.1"/>
    </source>
</evidence>
<comment type="caution">
    <text evidence="8">The sequence shown here is derived from an EMBL/GenBank/DDBJ whole genome shotgun (WGS) entry which is preliminary data.</text>
</comment>
<feature type="compositionally biased region" description="Low complexity" evidence="6">
    <location>
        <begin position="761"/>
        <end position="773"/>
    </location>
</feature>
<name>A0A132AIG5_SARSC</name>
<evidence type="ECO:0000259" key="7">
    <source>
        <dbReference type="PROSITE" id="PS50157"/>
    </source>
</evidence>
<organism evidence="8 9">
    <name type="scientific">Sarcoptes scabiei</name>
    <name type="common">Itch mite</name>
    <name type="synonym">Acarus scabiei</name>
    <dbReference type="NCBI Taxonomy" id="52283"/>
    <lineage>
        <taxon>Eukaryota</taxon>
        <taxon>Metazoa</taxon>
        <taxon>Ecdysozoa</taxon>
        <taxon>Arthropoda</taxon>
        <taxon>Chelicerata</taxon>
        <taxon>Arachnida</taxon>
        <taxon>Acari</taxon>
        <taxon>Acariformes</taxon>
        <taxon>Sarcoptiformes</taxon>
        <taxon>Astigmata</taxon>
        <taxon>Psoroptidia</taxon>
        <taxon>Sarcoptoidea</taxon>
        <taxon>Sarcoptidae</taxon>
        <taxon>Sarcoptinae</taxon>
        <taxon>Sarcoptes</taxon>
    </lineage>
</organism>
<sequence length="781" mass="88302">MNAPATDYDLYNFNDIDQRHHKLLQNIVKILKINNVLEEYRLVVRNIQQQCCCKRTRNYWDRLSILESKYKELIVDSGRTSTSSSIGKSSIVQQSFINNDDDCFVDEPYPTSHQYSMETNIDAPNKKMKLRGSMKMMAFNDNSNSLLSKDANQYQHIQNSNDSIPNQVSSATDHGSTNENANLMTQLMVLDENDDVNLIEEEEILEDEEDDDAEEELDIEEFMALSEILEKEGGQNKFEKELDSKNEFILVIKDINSKEIICYECTVGGACGFLSRERTRMVYHIAKHYQQTVEDEEEEDEDEEEEEVSILQSRLQSGKDVDISIIPVSTDSIQTNLVSNNNSEPIVIIKEDTISNQGIIGLSKSRSSVDMLNSTSKYLNQQSQRQMNSSINTSSKMNIANNNNTSNSINSQPSPTTYSRISSSNQSNKQQPPVNKPIKCEWENCVFMCDQNYKLRTHIRQVHEKVRPYLCDWPGCFGAYKTRSNLASHRMVHTGERPFICDHPKCGAKFARKYDCERHRRIHSEKMYPCEWPGCGKRLCDPYNLERHMMVHKGELPFRCPIVNCVRGFRELRYLRDHMVNTHKFLPDTNQLRMACSNSSKMVSIIGYNLKESGGVTSNNGSNASGSFMAINNNNVSNDSVVTTPITTLITKNSSQVTSGSTNSSNKSTTSEGIKKESPSPSSSVQSSNSLTSSVVNPTKKSNSETIQSSSVGNVGNLIPQRTISTRSTPIKVQDIIDDSKNEDSNTEDNEDEEKTEKESSSLATSLQTSQTSKRSKRIRS</sequence>
<dbReference type="PROSITE" id="PS50157">
    <property type="entry name" value="ZINC_FINGER_C2H2_2"/>
    <property type="match status" value="4"/>
</dbReference>
<dbReference type="PANTHER" id="PTHR19818:SF139">
    <property type="entry name" value="PAIR-RULE PROTEIN ODD-PAIRED"/>
    <property type="match status" value="1"/>
</dbReference>
<dbReference type="InterPro" id="IPR013087">
    <property type="entry name" value="Znf_C2H2_type"/>
</dbReference>
<dbReference type="GO" id="GO:0000978">
    <property type="term" value="F:RNA polymerase II cis-regulatory region sequence-specific DNA binding"/>
    <property type="evidence" value="ECO:0007669"/>
    <property type="project" value="TreeGrafter"/>
</dbReference>
<proteinExistence type="predicted"/>
<dbReference type="PANTHER" id="PTHR19818">
    <property type="entry name" value="ZINC FINGER PROTEIN ZIC AND GLI"/>
    <property type="match status" value="1"/>
</dbReference>
<dbReference type="InterPro" id="IPR036236">
    <property type="entry name" value="Znf_C2H2_sf"/>
</dbReference>
<protein>
    <recommendedName>
        <fullName evidence="7">C2H2-type domain-containing protein</fullName>
    </recommendedName>
</protein>
<feature type="domain" description="C2H2-type" evidence="7">
    <location>
        <begin position="528"/>
        <end position="557"/>
    </location>
</feature>
<dbReference type="EMBL" id="JXLN01015748">
    <property type="protein sequence ID" value="KPM10786.1"/>
    <property type="molecule type" value="Genomic_DNA"/>
</dbReference>
<evidence type="ECO:0000256" key="1">
    <source>
        <dbReference type="ARBA" id="ARBA00022723"/>
    </source>
</evidence>
<evidence type="ECO:0000256" key="2">
    <source>
        <dbReference type="ARBA" id="ARBA00022737"/>
    </source>
</evidence>
<dbReference type="AlphaFoldDB" id="A0A132AIG5"/>
<gene>
    <name evidence="8" type="ORF">QR98_0093490</name>
</gene>
<feature type="domain" description="C2H2-type" evidence="7">
    <location>
        <begin position="558"/>
        <end position="583"/>
    </location>
</feature>
<keyword evidence="1" id="KW-0479">Metal-binding</keyword>